<evidence type="ECO:0000256" key="14">
    <source>
        <dbReference type="SAM" id="MobiDB-lite"/>
    </source>
</evidence>
<dbReference type="InterPro" id="IPR007197">
    <property type="entry name" value="rSAM"/>
</dbReference>
<evidence type="ECO:0000256" key="1">
    <source>
        <dbReference type="ARBA" id="ARBA00003234"/>
    </source>
</evidence>
<feature type="binding site" evidence="13">
    <location>
        <position position="84"/>
    </location>
    <ligand>
        <name>[4Fe-4S] cluster</name>
        <dbReference type="ChEBI" id="CHEBI:49883"/>
        <label>1</label>
    </ligand>
</feature>
<evidence type="ECO:0000256" key="8">
    <source>
        <dbReference type="ARBA" id="ARBA00033765"/>
    </source>
</evidence>
<evidence type="ECO:0000256" key="4">
    <source>
        <dbReference type="ARBA" id="ARBA00022691"/>
    </source>
</evidence>
<evidence type="ECO:0000256" key="7">
    <source>
        <dbReference type="ARBA" id="ARBA00023014"/>
    </source>
</evidence>
<keyword evidence="3 13" id="KW-0808">Transferase</keyword>
<feature type="binding site" evidence="13">
    <location>
        <position position="118"/>
    </location>
    <ligand>
        <name>[4Fe-4S] cluster</name>
        <dbReference type="ChEBI" id="CHEBI:49883"/>
        <label>1</label>
    </ligand>
</feature>
<accession>A0A7X2NTI8</accession>
<feature type="domain" description="TRAM" evidence="15">
    <location>
        <begin position="411"/>
        <end position="473"/>
    </location>
</feature>
<dbReference type="SUPFAM" id="SSF102114">
    <property type="entry name" value="Radical SAM enzymes"/>
    <property type="match status" value="1"/>
</dbReference>
<dbReference type="AlphaFoldDB" id="A0A7X2NTI8"/>
<dbReference type="InterPro" id="IPR038135">
    <property type="entry name" value="Methylthiotransferase_N_sf"/>
</dbReference>
<dbReference type="GO" id="GO:0005829">
    <property type="term" value="C:cytosol"/>
    <property type="evidence" value="ECO:0007669"/>
    <property type="project" value="TreeGrafter"/>
</dbReference>
<dbReference type="Gene3D" id="3.40.50.12160">
    <property type="entry name" value="Methylthiotransferase, N-terminal domain"/>
    <property type="match status" value="1"/>
</dbReference>
<comment type="cofactor">
    <cofactor evidence="13">
        <name>[4Fe-4S] cluster</name>
        <dbReference type="ChEBI" id="CHEBI:49883"/>
    </cofactor>
    <text evidence="13">Binds 2 [4Fe-4S] clusters. One cluster is coordinated with 3 cysteines and an exchangeable S-adenosyl-L-methionine.</text>
</comment>
<comment type="function">
    <text evidence="1 13">Catalyzes the methylthiolation of N6-(dimethylallyl)adenosine (i(6)A), leading to the formation of 2-methylthio-N6-(dimethylallyl)adenosine (ms(2)i(6)A) at position 37 in tRNAs that read codons beginning with uridine.</text>
</comment>
<dbReference type="NCBIfam" id="TIGR00089">
    <property type="entry name" value="MiaB/RimO family radical SAM methylthiotransferase"/>
    <property type="match status" value="1"/>
</dbReference>
<sequence>MNKQEYILPDHKAEGRRSNPAGRSVFELKSEQKNLGNGKTYFIRTYGCQANVRDGETLSGMLEEMGFQPAEGYEDADLTIFNTCAVRHAAEEHVLGEIGSLRPFKEAHPDKIFALCGCMAQEEGIVKDLIRKYPQVDLVFGTHNIARFPDLLEEAMNGKRTIEVTSNEGSVIENLPVHRSHPWKGFVNIMYGCNKFCTYCIVPYTRGRERSRLESYIIEETRQLKERGGKEVTLLGQNVNAYGKDLGMEDGFTHLLRKVSETGIDRIRFYSSHPRDYSVTTIDAMRDCPNIMPALHLPVQSGCDEILKRMNRGYTAEHFRKLFDDMKARIPDLTFTTDLIVGFPGETDEQFQETLDLVDYCHFDSAFTFVYSPREGTPAAAMEDNVPLSVKKERLQILNERIGKYARENNEAAVGKTLKVLCDGPSKKNENVLCGYSEENRLVNFTGNGIQAGEICDVKITEARSFSLYGEAL</sequence>
<comment type="caution">
    <text evidence="18">The sequence shown here is derived from an EMBL/GenBank/DDBJ whole genome shotgun (WGS) entry which is preliminary data.</text>
</comment>
<feature type="region of interest" description="Disordered" evidence="14">
    <location>
        <begin position="1"/>
        <end position="22"/>
    </location>
</feature>
<evidence type="ECO:0000256" key="6">
    <source>
        <dbReference type="ARBA" id="ARBA00023004"/>
    </source>
</evidence>
<proteinExistence type="inferred from homology"/>
<organism evidence="18 19">
    <name type="scientific">Stecheria intestinalis</name>
    <dbReference type="NCBI Taxonomy" id="2606630"/>
    <lineage>
        <taxon>Bacteria</taxon>
        <taxon>Bacillati</taxon>
        <taxon>Bacillota</taxon>
        <taxon>Erysipelotrichia</taxon>
        <taxon>Erysipelotrichales</taxon>
        <taxon>Erysipelotrichaceae</taxon>
        <taxon>Stecheria</taxon>
    </lineage>
</organism>
<evidence type="ECO:0000256" key="2">
    <source>
        <dbReference type="ARBA" id="ARBA00022485"/>
    </source>
</evidence>
<gene>
    <name evidence="13 18" type="primary">miaB</name>
    <name evidence="18" type="ORF">FYJ51_08685</name>
</gene>
<evidence type="ECO:0000256" key="3">
    <source>
        <dbReference type="ARBA" id="ARBA00022679"/>
    </source>
</evidence>
<evidence type="ECO:0000256" key="10">
    <source>
        <dbReference type="ARBA" id="ARBA00068570"/>
    </source>
</evidence>
<dbReference type="InterPro" id="IPR013848">
    <property type="entry name" value="Methylthiotransferase_N"/>
</dbReference>
<keyword evidence="13" id="KW-0819">tRNA processing</keyword>
<dbReference type="EMBL" id="VUMN01000020">
    <property type="protein sequence ID" value="MSS58981.1"/>
    <property type="molecule type" value="Genomic_DNA"/>
</dbReference>
<evidence type="ECO:0000313" key="18">
    <source>
        <dbReference type="EMBL" id="MSS58981.1"/>
    </source>
</evidence>
<keyword evidence="6 13" id="KW-0408">Iron</keyword>
<feature type="binding site" evidence="13">
    <location>
        <position position="200"/>
    </location>
    <ligand>
        <name>[4Fe-4S] cluster</name>
        <dbReference type="ChEBI" id="CHEBI:49883"/>
        <label>2</label>
        <note>4Fe-4S-S-AdoMet</note>
    </ligand>
</feature>
<dbReference type="NCBIfam" id="TIGR01574">
    <property type="entry name" value="miaB-methiolase"/>
    <property type="match status" value="1"/>
</dbReference>
<dbReference type="PROSITE" id="PS51918">
    <property type="entry name" value="RADICAL_SAM"/>
    <property type="match status" value="1"/>
</dbReference>
<keyword evidence="19" id="KW-1185">Reference proteome</keyword>
<dbReference type="SMART" id="SM00729">
    <property type="entry name" value="Elp3"/>
    <property type="match status" value="1"/>
</dbReference>
<dbReference type="FunFam" id="3.80.30.20:FF:000001">
    <property type="entry name" value="tRNA-2-methylthio-N(6)-dimethylallyladenosine synthase 2"/>
    <property type="match status" value="1"/>
</dbReference>
<keyword evidence="13" id="KW-0963">Cytoplasm</keyword>
<dbReference type="EC" id="2.8.4.3" evidence="8 13"/>
<evidence type="ECO:0000259" key="15">
    <source>
        <dbReference type="PROSITE" id="PS50926"/>
    </source>
</evidence>
<dbReference type="CDD" id="cd01335">
    <property type="entry name" value="Radical_SAM"/>
    <property type="match status" value="1"/>
</dbReference>
<dbReference type="GO" id="GO:0035597">
    <property type="term" value="F:tRNA-2-methylthio-N(6)-dimethylallyladenosine(37) synthase activity"/>
    <property type="evidence" value="ECO:0007669"/>
    <property type="project" value="UniProtKB-EC"/>
</dbReference>
<dbReference type="Proteomes" id="UP000461880">
    <property type="component" value="Unassembled WGS sequence"/>
</dbReference>
<dbReference type="Pfam" id="PF01938">
    <property type="entry name" value="TRAM"/>
    <property type="match status" value="1"/>
</dbReference>
<feature type="binding site" evidence="13">
    <location>
        <position position="48"/>
    </location>
    <ligand>
        <name>[4Fe-4S] cluster</name>
        <dbReference type="ChEBI" id="CHEBI:49883"/>
        <label>1</label>
    </ligand>
</feature>
<dbReference type="SFLD" id="SFLDF00273">
    <property type="entry name" value="(dimethylallyl)adenosine_tRNA"/>
    <property type="match status" value="1"/>
</dbReference>
<feature type="binding site" evidence="13">
    <location>
        <position position="197"/>
    </location>
    <ligand>
        <name>[4Fe-4S] cluster</name>
        <dbReference type="ChEBI" id="CHEBI:49883"/>
        <label>2</label>
        <note>4Fe-4S-S-AdoMet</note>
    </ligand>
</feature>
<dbReference type="SFLD" id="SFLDG01061">
    <property type="entry name" value="methylthiotransferase"/>
    <property type="match status" value="1"/>
</dbReference>
<dbReference type="Pfam" id="PF04055">
    <property type="entry name" value="Radical_SAM"/>
    <property type="match status" value="1"/>
</dbReference>
<dbReference type="InterPro" id="IPR020612">
    <property type="entry name" value="Methylthiotransferase_CS"/>
</dbReference>
<evidence type="ECO:0000313" key="19">
    <source>
        <dbReference type="Proteomes" id="UP000461880"/>
    </source>
</evidence>
<dbReference type="RefSeq" id="WP_105304924.1">
    <property type="nucleotide sequence ID" value="NZ_JAQXPC010000107.1"/>
</dbReference>
<comment type="similarity">
    <text evidence="13">Belongs to the methylthiotransferase family. MiaB subfamily.</text>
</comment>
<keyword evidence="4 13" id="KW-0949">S-adenosyl-L-methionine</keyword>
<evidence type="ECO:0000256" key="12">
    <source>
        <dbReference type="ARBA" id="ARBA00081141"/>
    </source>
</evidence>
<reference evidence="18 19" key="1">
    <citation type="submission" date="2019-08" db="EMBL/GenBank/DDBJ databases">
        <title>In-depth cultivation of the pig gut microbiome towards novel bacterial diversity and tailored functional studies.</title>
        <authorList>
            <person name="Wylensek D."/>
            <person name="Hitch T.C.A."/>
            <person name="Clavel T."/>
        </authorList>
    </citation>
    <scope>NUCLEOTIDE SEQUENCE [LARGE SCALE GENOMIC DNA]</scope>
    <source>
        <strain evidence="18 19">Oil+RF-744-GAM-WT-6</strain>
    </source>
</reference>
<dbReference type="SFLD" id="SFLDG01082">
    <property type="entry name" value="B12-binding_domain_containing"/>
    <property type="match status" value="1"/>
</dbReference>
<evidence type="ECO:0000259" key="16">
    <source>
        <dbReference type="PROSITE" id="PS51449"/>
    </source>
</evidence>
<keyword evidence="7 13" id="KW-0411">Iron-sulfur</keyword>
<feature type="domain" description="MTTase N-terminal" evidence="16">
    <location>
        <begin position="39"/>
        <end position="157"/>
    </location>
</feature>
<dbReference type="InterPro" id="IPR002792">
    <property type="entry name" value="TRAM_dom"/>
</dbReference>
<protein>
    <recommendedName>
        <fullName evidence="10 13">tRNA-2-methylthio-N(6)-dimethylallyladenosine synthase</fullName>
        <ecNumber evidence="8 13">2.8.4.3</ecNumber>
    </recommendedName>
    <alternativeName>
        <fullName evidence="12 13">(Dimethylallyl)adenosine tRNA methylthiotransferase MiaB</fullName>
    </alternativeName>
    <alternativeName>
        <fullName evidence="11 13">tRNA-i(6)A37 methylthiotransferase</fullName>
    </alternativeName>
</protein>
<dbReference type="PROSITE" id="PS01278">
    <property type="entry name" value="MTTASE_RADICAL"/>
    <property type="match status" value="1"/>
</dbReference>
<feature type="binding site" evidence="13">
    <location>
        <position position="193"/>
    </location>
    <ligand>
        <name>[4Fe-4S] cluster</name>
        <dbReference type="ChEBI" id="CHEBI:49883"/>
        <label>2</label>
        <note>4Fe-4S-S-AdoMet</note>
    </ligand>
</feature>
<evidence type="ECO:0000256" key="11">
    <source>
        <dbReference type="ARBA" id="ARBA00080698"/>
    </source>
</evidence>
<name>A0A7X2NTI8_9FIRM</name>
<feature type="domain" description="Radical SAM core" evidence="17">
    <location>
        <begin position="179"/>
        <end position="408"/>
    </location>
</feature>
<comment type="subcellular location">
    <subcellularLocation>
        <location evidence="13">Cytoplasm</location>
    </subcellularLocation>
</comment>
<dbReference type="SFLD" id="SFLDS00029">
    <property type="entry name" value="Radical_SAM"/>
    <property type="match status" value="1"/>
</dbReference>
<comment type="subunit">
    <text evidence="13">Monomer.</text>
</comment>
<keyword evidence="5 13" id="KW-0479">Metal-binding</keyword>
<dbReference type="InterPro" id="IPR006463">
    <property type="entry name" value="MiaB_methiolase"/>
</dbReference>
<evidence type="ECO:0000256" key="9">
    <source>
        <dbReference type="ARBA" id="ARBA00051425"/>
    </source>
</evidence>
<feature type="compositionally biased region" description="Basic and acidic residues" evidence="14">
    <location>
        <begin position="8"/>
        <end position="17"/>
    </location>
</feature>
<dbReference type="PROSITE" id="PS50926">
    <property type="entry name" value="TRAM"/>
    <property type="match status" value="1"/>
</dbReference>
<keyword evidence="2 13" id="KW-0004">4Fe-4S</keyword>
<dbReference type="InterPro" id="IPR005839">
    <property type="entry name" value="Methylthiotransferase"/>
</dbReference>
<dbReference type="GO" id="GO:0051539">
    <property type="term" value="F:4 iron, 4 sulfur cluster binding"/>
    <property type="evidence" value="ECO:0007669"/>
    <property type="project" value="UniProtKB-UniRule"/>
</dbReference>
<dbReference type="FunFam" id="3.40.50.12160:FF:000003">
    <property type="entry name" value="CDK5 regulatory subunit-associated protein 1"/>
    <property type="match status" value="1"/>
</dbReference>
<dbReference type="PROSITE" id="PS51449">
    <property type="entry name" value="MTTASE_N"/>
    <property type="match status" value="1"/>
</dbReference>
<dbReference type="PANTHER" id="PTHR43020">
    <property type="entry name" value="CDK5 REGULATORY SUBUNIT-ASSOCIATED PROTEIN 1"/>
    <property type="match status" value="1"/>
</dbReference>
<dbReference type="HAMAP" id="MF_01864">
    <property type="entry name" value="tRNA_metthiotr_MiaB"/>
    <property type="match status" value="1"/>
</dbReference>
<dbReference type="InterPro" id="IPR006638">
    <property type="entry name" value="Elp3/MiaA/NifB-like_rSAM"/>
</dbReference>
<comment type="catalytic activity">
    <reaction evidence="9 13">
        <text>N(6)-dimethylallyladenosine(37) in tRNA + (sulfur carrier)-SH + AH2 + 2 S-adenosyl-L-methionine = 2-methylsulfanyl-N(6)-dimethylallyladenosine(37) in tRNA + (sulfur carrier)-H + 5'-deoxyadenosine + L-methionine + A + S-adenosyl-L-homocysteine + 2 H(+)</text>
        <dbReference type="Rhea" id="RHEA:37067"/>
        <dbReference type="Rhea" id="RHEA-COMP:10375"/>
        <dbReference type="Rhea" id="RHEA-COMP:10376"/>
        <dbReference type="Rhea" id="RHEA-COMP:14737"/>
        <dbReference type="Rhea" id="RHEA-COMP:14739"/>
        <dbReference type="ChEBI" id="CHEBI:13193"/>
        <dbReference type="ChEBI" id="CHEBI:15378"/>
        <dbReference type="ChEBI" id="CHEBI:17319"/>
        <dbReference type="ChEBI" id="CHEBI:17499"/>
        <dbReference type="ChEBI" id="CHEBI:29917"/>
        <dbReference type="ChEBI" id="CHEBI:57844"/>
        <dbReference type="ChEBI" id="CHEBI:57856"/>
        <dbReference type="ChEBI" id="CHEBI:59789"/>
        <dbReference type="ChEBI" id="CHEBI:64428"/>
        <dbReference type="ChEBI" id="CHEBI:74415"/>
        <dbReference type="ChEBI" id="CHEBI:74417"/>
        <dbReference type="EC" id="2.8.4.3"/>
    </reaction>
</comment>
<dbReference type="PANTHER" id="PTHR43020:SF2">
    <property type="entry name" value="MITOCHONDRIAL TRNA METHYLTHIOTRANSFERASE CDK5RAP1"/>
    <property type="match status" value="1"/>
</dbReference>
<dbReference type="InterPro" id="IPR023404">
    <property type="entry name" value="rSAM_horseshoe"/>
</dbReference>
<evidence type="ECO:0000259" key="17">
    <source>
        <dbReference type="PROSITE" id="PS51918"/>
    </source>
</evidence>
<dbReference type="GO" id="GO:0046872">
    <property type="term" value="F:metal ion binding"/>
    <property type="evidence" value="ECO:0007669"/>
    <property type="project" value="UniProtKB-KW"/>
</dbReference>
<dbReference type="Gene3D" id="3.80.30.20">
    <property type="entry name" value="tm_1862 like domain"/>
    <property type="match status" value="1"/>
</dbReference>
<dbReference type="Pfam" id="PF00919">
    <property type="entry name" value="UPF0004"/>
    <property type="match status" value="1"/>
</dbReference>
<dbReference type="InterPro" id="IPR058240">
    <property type="entry name" value="rSAM_sf"/>
</dbReference>
<evidence type="ECO:0000256" key="5">
    <source>
        <dbReference type="ARBA" id="ARBA00022723"/>
    </source>
</evidence>
<evidence type="ECO:0000256" key="13">
    <source>
        <dbReference type="HAMAP-Rule" id="MF_01864"/>
    </source>
</evidence>